<dbReference type="AlphaFoldDB" id="A0A067M1N0"/>
<evidence type="ECO:0000313" key="1">
    <source>
        <dbReference type="EMBL" id="KDQ09459.1"/>
    </source>
</evidence>
<name>A0A067M1N0_BOTB1</name>
<evidence type="ECO:0000313" key="2">
    <source>
        <dbReference type="Proteomes" id="UP000027195"/>
    </source>
</evidence>
<dbReference type="InParanoid" id="A0A067M1N0"/>
<reference evidence="2" key="1">
    <citation type="journal article" date="2014" name="Proc. Natl. Acad. Sci. U.S.A.">
        <title>Extensive sampling of basidiomycete genomes demonstrates inadequacy of the white-rot/brown-rot paradigm for wood decay fungi.</title>
        <authorList>
            <person name="Riley R."/>
            <person name="Salamov A.A."/>
            <person name="Brown D.W."/>
            <person name="Nagy L.G."/>
            <person name="Floudas D."/>
            <person name="Held B.W."/>
            <person name="Levasseur A."/>
            <person name="Lombard V."/>
            <person name="Morin E."/>
            <person name="Otillar R."/>
            <person name="Lindquist E.A."/>
            <person name="Sun H."/>
            <person name="LaButti K.M."/>
            <person name="Schmutz J."/>
            <person name="Jabbour D."/>
            <person name="Luo H."/>
            <person name="Baker S.E."/>
            <person name="Pisabarro A.G."/>
            <person name="Walton J.D."/>
            <person name="Blanchette R.A."/>
            <person name="Henrissat B."/>
            <person name="Martin F."/>
            <person name="Cullen D."/>
            <person name="Hibbett D.S."/>
            <person name="Grigoriev I.V."/>
        </authorList>
    </citation>
    <scope>NUCLEOTIDE SEQUENCE [LARGE SCALE GENOMIC DNA]</scope>
    <source>
        <strain evidence="2">FD-172 SS1</strain>
    </source>
</reference>
<proteinExistence type="predicted"/>
<dbReference type="Proteomes" id="UP000027195">
    <property type="component" value="Unassembled WGS sequence"/>
</dbReference>
<protein>
    <recommendedName>
        <fullName evidence="3">F-box domain-containing protein</fullName>
    </recommendedName>
</protein>
<organism evidence="1 2">
    <name type="scientific">Botryobasidium botryosum (strain FD-172 SS1)</name>
    <dbReference type="NCBI Taxonomy" id="930990"/>
    <lineage>
        <taxon>Eukaryota</taxon>
        <taxon>Fungi</taxon>
        <taxon>Dikarya</taxon>
        <taxon>Basidiomycota</taxon>
        <taxon>Agaricomycotina</taxon>
        <taxon>Agaricomycetes</taxon>
        <taxon>Cantharellales</taxon>
        <taxon>Botryobasidiaceae</taxon>
        <taxon>Botryobasidium</taxon>
    </lineage>
</organism>
<gene>
    <name evidence="1" type="ORF">BOTBODRAFT_37037</name>
</gene>
<dbReference type="EMBL" id="KL198078">
    <property type="protein sequence ID" value="KDQ09459.1"/>
    <property type="molecule type" value="Genomic_DNA"/>
</dbReference>
<keyword evidence="2" id="KW-1185">Reference proteome</keyword>
<sequence>MFFAQLDEDVSSIICSFITTRRSLLRLALTCRAFHTIIIPTFLYARLEFGTLCIYSTAVKRLESFFHALRRHRSVGRAVRHLEIPSTEGLDRLWADSLPLMHHVRSLGIGWDPSPVLLKVVPTMSHLHTLSLGNACRPELIELLRGIRLQDLEISFQRECHLTPDSALGEILLRSRDTLKELKLCGIAWRFRPSSAQSATSYDDGDPIWPHVIGLRLWNVSKDSHPINLTYHFPSVLCFDISLNGQVELDQPYNCPFYAGLRSLEGSTEDLKLADDSGAKLQRAHIIVQRVVTDSDFYKLPLRSTLQSLTLIVDFEFPLHCFGRLAAMCPKVRFLALHIEDEPCVGPPFESILNNLADLPLECLYIHWDYVGEFSQRVHSSRHGKDVATFARLAPMLLSSLRFISFTSLGWVTQMRRLVDVRGVADEFTKVPEEDGADSLQYYEWRWRDQVEGRDQ</sequence>
<dbReference type="HOGENOM" id="CLU_039742_1_0_1"/>
<accession>A0A067M1N0</accession>
<evidence type="ECO:0008006" key="3">
    <source>
        <dbReference type="Google" id="ProtNLM"/>
    </source>
</evidence>